<proteinExistence type="predicted"/>
<dbReference type="Proteomes" id="UP000033035">
    <property type="component" value="Unassembled WGS sequence"/>
</dbReference>
<name>A0A0F5JBA7_9BACT</name>
<gene>
    <name evidence="1" type="ORF">HMPREF1536_02613</name>
</gene>
<sequence length="248" mass="29199">MINEKLYTLYYNRLNAGSPCVLQQLRQMRREGNPPAYPLLLKVNEKRYNNADLKVMVFGQETNGWEHQVCPIVTPVEQSSEIIDITVKGFMDYYRKFLDGWGINSPFWHYLKRIQSTLSVSLPDKTIEIVWNNIYKIGNKEKGKNRPVKLIRDFENEYFNLIREEIEILKPDVIIFLTGPNYENRVKKIFPIVSSIPLVSSIRQEELSKFQFENGVSAYRTSHPNYLQLSKKAKYIDFLCDDLLEQYV</sequence>
<dbReference type="HOGENOM" id="CLU_096084_0_0_10"/>
<reference evidence="1 2" key="1">
    <citation type="submission" date="2013-04" db="EMBL/GenBank/DDBJ databases">
        <title>The Genome Sequence of Parabacteroides gordonii DSM 23371.</title>
        <authorList>
            <consortium name="The Broad Institute Genomics Platform"/>
            <person name="Earl A."/>
            <person name="Ward D."/>
            <person name="Feldgarden M."/>
            <person name="Gevers D."/>
            <person name="Martens E."/>
            <person name="Sakamoto M."/>
            <person name="Benno Y."/>
            <person name="Suzuki N."/>
            <person name="Matsunaga N."/>
            <person name="Koshihara K."/>
            <person name="Seki M."/>
            <person name="Komiya H."/>
            <person name="Walker B."/>
            <person name="Young S."/>
            <person name="Zeng Q."/>
            <person name="Gargeya S."/>
            <person name="Fitzgerald M."/>
            <person name="Haas B."/>
            <person name="Abouelleil A."/>
            <person name="Allen A.W."/>
            <person name="Alvarado L."/>
            <person name="Arachchi H.M."/>
            <person name="Berlin A.M."/>
            <person name="Chapman S.B."/>
            <person name="Gainer-Dewar J."/>
            <person name="Goldberg J."/>
            <person name="Griggs A."/>
            <person name="Gujja S."/>
            <person name="Hansen M."/>
            <person name="Howarth C."/>
            <person name="Imamovic A."/>
            <person name="Ireland A."/>
            <person name="Larimer J."/>
            <person name="McCowan C."/>
            <person name="Murphy C."/>
            <person name="Pearson M."/>
            <person name="Poon T.W."/>
            <person name="Priest M."/>
            <person name="Roberts A."/>
            <person name="Saif S."/>
            <person name="Shea T."/>
            <person name="Sisk P."/>
            <person name="Sykes S."/>
            <person name="Wortman J."/>
            <person name="Nusbaum C."/>
            <person name="Birren B."/>
        </authorList>
    </citation>
    <scope>NUCLEOTIDE SEQUENCE [LARGE SCALE GENOMIC DNA]</scope>
    <source>
        <strain evidence="1 2">MS-1</strain>
    </source>
</reference>
<evidence type="ECO:0008006" key="3">
    <source>
        <dbReference type="Google" id="ProtNLM"/>
    </source>
</evidence>
<organism evidence="1 2">
    <name type="scientific">Parabacteroides gordonii MS-1 = DSM 23371</name>
    <dbReference type="NCBI Taxonomy" id="1203610"/>
    <lineage>
        <taxon>Bacteria</taxon>
        <taxon>Pseudomonadati</taxon>
        <taxon>Bacteroidota</taxon>
        <taxon>Bacteroidia</taxon>
        <taxon>Bacteroidales</taxon>
        <taxon>Tannerellaceae</taxon>
        <taxon>Parabacteroides</taxon>
    </lineage>
</organism>
<dbReference type="RefSeq" id="WP_150115623.1">
    <property type="nucleotide sequence ID" value="NZ_KE386764.1"/>
</dbReference>
<keyword evidence="2" id="KW-1185">Reference proteome</keyword>
<accession>A0A0F5JBA7</accession>
<protein>
    <recommendedName>
        <fullName evidence="3">Uracil-DNA glycosylase-like domain-containing protein</fullName>
    </recommendedName>
</protein>
<comment type="caution">
    <text evidence="1">The sequence shown here is derived from an EMBL/GenBank/DDBJ whole genome shotgun (WGS) entry which is preliminary data.</text>
</comment>
<dbReference type="PATRIC" id="fig|1203610.3.peg.2680"/>
<evidence type="ECO:0000313" key="1">
    <source>
        <dbReference type="EMBL" id="KKB55156.1"/>
    </source>
</evidence>
<dbReference type="EMBL" id="AQHW01000015">
    <property type="protein sequence ID" value="KKB55156.1"/>
    <property type="molecule type" value="Genomic_DNA"/>
</dbReference>
<dbReference type="AlphaFoldDB" id="A0A0F5JBA7"/>
<evidence type="ECO:0000313" key="2">
    <source>
        <dbReference type="Proteomes" id="UP000033035"/>
    </source>
</evidence>